<keyword evidence="2" id="KW-1185">Reference proteome</keyword>
<comment type="caution">
    <text evidence="1">The sequence shown here is derived from an EMBL/GenBank/DDBJ whole genome shotgun (WGS) entry which is preliminary data.</text>
</comment>
<sequence length="644" mass="72158">MKSKIKQLIKIGILYLVMILAQTSCEKNNNSIDDELQQEKKASKVSFSDFNTNVTHNRQYQNLERHFDISKNYNQNLQNRISANDSITLLTDEILLIQKNDISYYTFKIVAPSEHNEFYNLVVHVNNQQQIIKSEIYEYTPDDDWLIETSQPYSGFVKVIDNDFISLDDLFSARAMQQCLTGASGEWECNLGNNHAPGEGQSCTSWDFIITLEYGRCPDQGFGPELYLDNTLTDPSVPNSGGGGSPTIPTETFNFLKEECIADIANELGLSINDSDCLSNNSSFSEACSLSNDISNYLANNQVSSNPNGGLGFSINSLEAIAIAKEFVEIRCGLPEAKLERFLELKEILNNNPWALVQECAEQNGLNTNNYLDLYNLPFPQECSDRLFNMGVEWHHQPITDGNVPLANIDYYGVEVNNYPDFDNDGNPDSEAEIYQAFREKFIDVASGDLEDFQFSCNVPFNSTNNGDINWEFIPLTTQDGIDFVSNDPIASILLIEADASGFFPSIATDDGAVIVSDFTNNDWTISTIMTANNGTQPFSGNRQWGWLINQNGNFEFFTRAVDVANISLLLNIGASTECQQDTYYNIAEATWENMQQEIVDWINSTESNGGQASIIPKTAIRVDKEKIEELLTSNETINQINCD</sequence>
<reference evidence="1 2" key="1">
    <citation type="submission" date="2018-09" db="EMBL/GenBank/DDBJ databases">
        <title>Genomic Encyclopedia of Archaeal and Bacterial Type Strains, Phase II (KMG-II): from individual species to whole genera.</title>
        <authorList>
            <person name="Goeker M."/>
        </authorList>
    </citation>
    <scope>NUCLEOTIDE SEQUENCE [LARGE SCALE GENOMIC DNA]</scope>
    <source>
        <strain evidence="1 2">DSM 26283</strain>
    </source>
</reference>
<name>A0A420DUW2_9FLAO</name>
<dbReference type="Proteomes" id="UP000284892">
    <property type="component" value="Unassembled WGS sequence"/>
</dbReference>
<protein>
    <submittedName>
        <fullName evidence="1">Uncharacterized protein</fullName>
    </submittedName>
</protein>
<evidence type="ECO:0000313" key="2">
    <source>
        <dbReference type="Proteomes" id="UP000284892"/>
    </source>
</evidence>
<evidence type="ECO:0000313" key="1">
    <source>
        <dbReference type="EMBL" id="RKE97950.1"/>
    </source>
</evidence>
<dbReference type="RefSeq" id="WP_120199187.1">
    <property type="nucleotide sequence ID" value="NZ_RAQJ01000001.1"/>
</dbReference>
<dbReference type="OrthoDB" id="1433916at2"/>
<accession>A0A420DUW2</accession>
<organism evidence="1 2">
    <name type="scientific">Ichthyenterobacterium magnum</name>
    <dbReference type="NCBI Taxonomy" id="1230530"/>
    <lineage>
        <taxon>Bacteria</taxon>
        <taxon>Pseudomonadati</taxon>
        <taxon>Bacteroidota</taxon>
        <taxon>Flavobacteriia</taxon>
        <taxon>Flavobacteriales</taxon>
        <taxon>Flavobacteriaceae</taxon>
        <taxon>Ichthyenterobacterium</taxon>
    </lineage>
</organism>
<dbReference type="AlphaFoldDB" id="A0A420DUW2"/>
<proteinExistence type="predicted"/>
<dbReference type="EMBL" id="RAQJ01000001">
    <property type="protein sequence ID" value="RKE97950.1"/>
    <property type="molecule type" value="Genomic_DNA"/>
</dbReference>
<gene>
    <name evidence="1" type="ORF">BXY80_0015</name>
</gene>